<dbReference type="OrthoDB" id="9801912at2"/>
<protein>
    <submittedName>
        <fullName evidence="7">Peptide/nickel transport system substrate-binding protein</fullName>
    </submittedName>
</protein>
<dbReference type="GO" id="GO:0043190">
    <property type="term" value="C:ATP-binding cassette (ABC) transporter complex"/>
    <property type="evidence" value="ECO:0007669"/>
    <property type="project" value="InterPro"/>
</dbReference>
<evidence type="ECO:0000313" key="7">
    <source>
        <dbReference type="EMBL" id="SDB54394.1"/>
    </source>
</evidence>
<dbReference type="SUPFAM" id="SSF53850">
    <property type="entry name" value="Periplasmic binding protein-like II"/>
    <property type="match status" value="1"/>
</dbReference>
<proteinExistence type="inferred from homology"/>
<feature type="signal peptide" evidence="5">
    <location>
        <begin position="1"/>
        <end position="26"/>
    </location>
</feature>
<evidence type="ECO:0000256" key="4">
    <source>
        <dbReference type="ARBA" id="ARBA00022729"/>
    </source>
</evidence>
<dbReference type="InterPro" id="IPR039424">
    <property type="entry name" value="SBP_5"/>
</dbReference>
<keyword evidence="3" id="KW-0813">Transport</keyword>
<sequence>MKPDTKRLLWMLPGLFAAGLAGPAVAADGPFVINTLQAPATMDPAFLCDITDNGYVAPLYAPLVAYGRTTIEGTPEGVTVTKENPNEIVPALAESWSVSDDALVYTFTIRDGLKFASGNAIDGAAVAASLERALKSGSCGTHFMEAADYGNTKSITAEGNTVTVTLDHPQPLLIHALTQPNVSIVDVATVEANGGNDWLATHSAGSGPYLLDSYQPGVKAVFKANPNYYGEPALEPEVVLNFIADPSTLLLQARNDAAQVTLGLPKQMLAEVADSMNIVAVPAPRWELVGLPNRVPPFDNATFRSALSYAVPYDVLVKSVAFGYGESFFGPFPPQLPSYNAELGGPRAFDLDKAKALMAESGVEGPVDLTITIREGRDDHEQIATILQQVWGQLGVDVKISKVSGSAYAEQVSAPEKTTAIMRSDGPSVTFSPWLLNYDMRCASNFNMSNYCNTEAEALFDESNKVADLAARQPYFDKITEIWVADAPRIPLYADVYTAVLDKSVKFWDFAQDGPFEIWRWGR</sequence>
<organism evidence="7 8">
    <name type="scientific">Bauldia litoralis</name>
    <dbReference type="NCBI Taxonomy" id="665467"/>
    <lineage>
        <taxon>Bacteria</taxon>
        <taxon>Pseudomonadati</taxon>
        <taxon>Pseudomonadota</taxon>
        <taxon>Alphaproteobacteria</taxon>
        <taxon>Hyphomicrobiales</taxon>
        <taxon>Kaistiaceae</taxon>
        <taxon>Bauldia</taxon>
    </lineage>
</organism>
<evidence type="ECO:0000259" key="6">
    <source>
        <dbReference type="Pfam" id="PF00496"/>
    </source>
</evidence>
<dbReference type="PROSITE" id="PS01040">
    <property type="entry name" value="SBP_BACTERIAL_5"/>
    <property type="match status" value="1"/>
</dbReference>
<reference evidence="7 8" key="1">
    <citation type="submission" date="2016-10" db="EMBL/GenBank/DDBJ databases">
        <authorList>
            <person name="de Groot N.N."/>
        </authorList>
    </citation>
    <scope>NUCLEOTIDE SEQUENCE [LARGE SCALE GENOMIC DNA]</scope>
    <source>
        <strain evidence="7 8">ATCC 35022</strain>
    </source>
</reference>
<dbReference type="PANTHER" id="PTHR30290">
    <property type="entry name" value="PERIPLASMIC BINDING COMPONENT OF ABC TRANSPORTER"/>
    <property type="match status" value="1"/>
</dbReference>
<dbReference type="InterPro" id="IPR023765">
    <property type="entry name" value="SBP_5_CS"/>
</dbReference>
<evidence type="ECO:0000256" key="3">
    <source>
        <dbReference type="ARBA" id="ARBA00022448"/>
    </source>
</evidence>
<feature type="chain" id="PRO_5011654688" evidence="5">
    <location>
        <begin position="27"/>
        <end position="523"/>
    </location>
</feature>
<gene>
    <name evidence="7" type="ORF">SAMN02982931_04283</name>
</gene>
<evidence type="ECO:0000313" key="8">
    <source>
        <dbReference type="Proteomes" id="UP000199071"/>
    </source>
</evidence>
<comment type="similarity">
    <text evidence="2">Belongs to the bacterial solute-binding protein 5 family.</text>
</comment>
<dbReference type="PANTHER" id="PTHR30290:SF10">
    <property type="entry name" value="PERIPLASMIC OLIGOPEPTIDE-BINDING PROTEIN-RELATED"/>
    <property type="match status" value="1"/>
</dbReference>
<dbReference type="InterPro" id="IPR030678">
    <property type="entry name" value="Peptide/Ni-bd"/>
</dbReference>
<keyword evidence="4 5" id="KW-0732">Signal</keyword>
<evidence type="ECO:0000256" key="5">
    <source>
        <dbReference type="SAM" id="SignalP"/>
    </source>
</evidence>
<dbReference type="AlphaFoldDB" id="A0A1G6EAC8"/>
<dbReference type="Pfam" id="PF00496">
    <property type="entry name" value="SBP_bac_5"/>
    <property type="match status" value="1"/>
</dbReference>
<evidence type="ECO:0000256" key="1">
    <source>
        <dbReference type="ARBA" id="ARBA00004418"/>
    </source>
</evidence>
<evidence type="ECO:0000256" key="2">
    <source>
        <dbReference type="ARBA" id="ARBA00005695"/>
    </source>
</evidence>
<dbReference type="STRING" id="665467.SAMN02982931_04283"/>
<dbReference type="GO" id="GO:0015833">
    <property type="term" value="P:peptide transport"/>
    <property type="evidence" value="ECO:0007669"/>
    <property type="project" value="TreeGrafter"/>
</dbReference>
<name>A0A1G6EAC8_9HYPH</name>
<feature type="domain" description="Solute-binding protein family 5" evidence="6">
    <location>
        <begin position="87"/>
        <end position="416"/>
    </location>
</feature>
<dbReference type="Proteomes" id="UP000199071">
    <property type="component" value="Unassembled WGS sequence"/>
</dbReference>
<keyword evidence="8" id="KW-1185">Reference proteome</keyword>
<dbReference type="PIRSF" id="PIRSF002741">
    <property type="entry name" value="MppA"/>
    <property type="match status" value="1"/>
</dbReference>
<dbReference type="EMBL" id="FMXQ01000011">
    <property type="protein sequence ID" value="SDB54394.1"/>
    <property type="molecule type" value="Genomic_DNA"/>
</dbReference>
<dbReference type="CDD" id="cd08512">
    <property type="entry name" value="PBP2_NikA_DppA_OppA_like_7"/>
    <property type="match status" value="1"/>
</dbReference>
<dbReference type="GO" id="GO:0030288">
    <property type="term" value="C:outer membrane-bounded periplasmic space"/>
    <property type="evidence" value="ECO:0007669"/>
    <property type="project" value="UniProtKB-ARBA"/>
</dbReference>
<dbReference type="GO" id="GO:1904680">
    <property type="term" value="F:peptide transmembrane transporter activity"/>
    <property type="evidence" value="ECO:0007669"/>
    <property type="project" value="TreeGrafter"/>
</dbReference>
<dbReference type="RefSeq" id="WP_090879967.1">
    <property type="nucleotide sequence ID" value="NZ_FMXQ01000011.1"/>
</dbReference>
<dbReference type="Gene3D" id="3.40.190.10">
    <property type="entry name" value="Periplasmic binding protein-like II"/>
    <property type="match status" value="1"/>
</dbReference>
<dbReference type="InterPro" id="IPR000914">
    <property type="entry name" value="SBP_5_dom"/>
</dbReference>
<comment type="subcellular location">
    <subcellularLocation>
        <location evidence="1">Periplasm</location>
    </subcellularLocation>
</comment>
<accession>A0A1G6EAC8</accession>
<dbReference type="Gene3D" id="3.10.105.10">
    <property type="entry name" value="Dipeptide-binding Protein, Domain 3"/>
    <property type="match status" value="1"/>
</dbReference>